<proteinExistence type="predicted"/>
<keyword evidence="2" id="KW-1185">Reference proteome</keyword>
<gene>
    <name evidence="1" type="ORF">SERLA73DRAFT_146333</name>
</gene>
<dbReference type="AlphaFoldDB" id="F8QFG3"/>
<name>F8QFG3_SERL3</name>
<evidence type="ECO:0000313" key="2">
    <source>
        <dbReference type="Proteomes" id="UP000008063"/>
    </source>
</evidence>
<dbReference type="EMBL" id="GL945496">
    <property type="protein sequence ID" value="EGN92947.1"/>
    <property type="molecule type" value="Genomic_DNA"/>
</dbReference>
<accession>F8QFG3</accession>
<feature type="non-terminal residue" evidence="1">
    <location>
        <position position="88"/>
    </location>
</feature>
<protein>
    <submittedName>
        <fullName evidence="1">Uncharacterized protein</fullName>
    </submittedName>
</protein>
<dbReference type="Proteomes" id="UP000008063">
    <property type="component" value="Unassembled WGS sequence"/>
</dbReference>
<sequence>MPALESLVLEDISRGLSHSADDLDATPLLEYLISAHTSSVPCNSLPSHTGACTPPRCCLPLSNVSSLQIYGVLVTQGTLFHQFLQQLP</sequence>
<organism evidence="2">
    <name type="scientific">Serpula lacrymans var. lacrymans (strain S7.3)</name>
    <name type="common">Dry rot fungus</name>
    <dbReference type="NCBI Taxonomy" id="936435"/>
    <lineage>
        <taxon>Eukaryota</taxon>
        <taxon>Fungi</taxon>
        <taxon>Dikarya</taxon>
        <taxon>Basidiomycota</taxon>
        <taxon>Agaricomycotina</taxon>
        <taxon>Agaricomycetes</taxon>
        <taxon>Agaricomycetidae</taxon>
        <taxon>Boletales</taxon>
        <taxon>Coniophorineae</taxon>
        <taxon>Serpulaceae</taxon>
        <taxon>Serpula</taxon>
    </lineage>
</organism>
<reference evidence="2" key="1">
    <citation type="journal article" date="2011" name="Science">
        <title>The plant cell wall-decomposing machinery underlies the functional diversity of forest fungi.</title>
        <authorList>
            <person name="Eastwood D.C."/>
            <person name="Floudas D."/>
            <person name="Binder M."/>
            <person name="Majcherczyk A."/>
            <person name="Schneider P."/>
            <person name="Aerts A."/>
            <person name="Asiegbu F.O."/>
            <person name="Baker S.E."/>
            <person name="Barry K."/>
            <person name="Bendiksby M."/>
            <person name="Blumentritt M."/>
            <person name="Coutinho P.M."/>
            <person name="Cullen D."/>
            <person name="de Vries R.P."/>
            <person name="Gathman A."/>
            <person name="Goodell B."/>
            <person name="Henrissat B."/>
            <person name="Ihrmark K."/>
            <person name="Kauserud H."/>
            <person name="Kohler A."/>
            <person name="LaButti K."/>
            <person name="Lapidus A."/>
            <person name="Lavin J.L."/>
            <person name="Lee Y.-H."/>
            <person name="Lindquist E."/>
            <person name="Lilly W."/>
            <person name="Lucas S."/>
            <person name="Morin E."/>
            <person name="Murat C."/>
            <person name="Oguiza J.A."/>
            <person name="Park J."/>
            <person name="Pisabarro A.G."/>
            <person name="Riley R."/>
            <person name="Rosling A."/>
            <person name="Salamov A."/>
            <person name="Schmidt O."/>
            <person name="Schmutz J."/>
            <person name="Skrede I."/>
            <person name="Stenlid J."/>
            <person name="Wiebenga A."/>
            <person name="Xie X."/>
            <person name="Kuees U."/>
            <person name="Hibbett D.S."/>
            <person name="Hoffmeister D."/>
            <person name="Hoegberg N."/>
            <person name="Martin F."/>
            <person name="Grigoriev I.V."/>
            <person name="Watkinson S.C."/>
        </authorList>
    </citation>
    <scope>NUCLEOTIDE SEQUENCE [LARGE SCALE GENOMIC DNA]</scope>
    <source>
        <strain evidence="2">strain S7.3</strain>
    </source>
</reference>
<dbReference type="HOGENOM" id="CLU_2475111_0_0_1"/>
<dbReference type="InParanoid" id="F8QFG3"/>
<evidence type="ECO:0000313" key="1">
    <source>
        <dbReference type="EMBL" id="EGN92947.1"/>
    </source>
</evidence>